<gene>
    <name evidence="2" type="ORF">CEXT_87341</name>
</gene>
<evidence type="ECO:0000313" key="3">
    <source>
        <dbReference type="Proteomes" id="UP001054945"/>
    </source>
</evidence>
<sequence>MCREFFIVMQGRKGQKAISLLCGENNAKRMNELNLLLAEFISLLSRGSTADYRTSRNKQENEKNKNGKGGRGFLFFPKVHGAFVHTPVPSIWTV</sequence>
<keyword evidence="3" id="KW-1185">Reference proteome</keyword>
<feature type="region of interest" description="Disordered" evidence="1">
    <location>
        <begin position="51"/>
        <end position="70"/>
    </location>
</feature>
<evidence type="ECO:0000256" key="1">
    <source>
        <dbReference type="SAM" id="MobiDB-lite"/>
    </source>
</evidence>
<name>A0AAV4WL90_CAEEX</name>
<dbReference type="AlphaFoldDB" id="A0AAV4WL90"/>
<protein>
    <submittedName>
        <fullName evidence="2">Uncharacterized protein</fullName>
    </submittedName>
</protein>
<organism evidence="2 3">
    <name type="scientific">Caerostris extrusa</name>
    <name type="common">Bark spider</name>
    <name type="synonym">Caerostris bankana</name>
    <dbReference type="NCBI Taxonomy" id="172846"/>
    <lineage>
        <taxon>Eukaryota</taxon>
        <taxon>Metazoa</taxon>
        <taxon>Ecdysozoa</taxon>
        <taxon>Arthropoda</taxon>
        <taxon>Chelicerata</taxon>
        <taxon>Arachnida</taxon>
        <taxon>Araneae</taxon>
        <taxon>Araneomorphae</taxon>
        <taxon>Entelegynae</taxon>
        <taxon>Araneoidea</taxon>
        <taxon>Araneidae</taxon>
        <taxon>Caerostris</taxon>
    </lineage>
</organism>
<reference evidence="2 3" key="1">
    <citation type="submission" date="2021-06" db="EMBL/GenBank/DDBJ databases">
        <title>Caerostris extrusa draft genome.</title>
        <authorList>
            <person name="Kono N."/>
            <person name="Arakawa K."/>
        </authorList>
    </citation>
    <scope>NUCLEOTIDE SEQUENCE [LARGE SCALE GENOMIC DNA]</scope>
</reference>
<evidence type="ECO:0000313" key="2">
    <source>
        <dbReference type="EMBL" id="GIY83019.1"/>
    </source>
</evidence>
<accession>A0AAV4WL90</accession>
<feature type="compositionally biased region" description="Basic and acidic residues" evidence="1">
    <location>
        <begin position="53"/>
        <end position="65"/>
    </location>
</feature>
<comment type="caution">
    <text evidence="2">The sequence shown here is derived from an EMBL/GenBank/DDBJ whole genome shotgun (WGS) entry which is preliminary data.</text>
</comment>
<dbReference type="EMBL" id="BPLR01016323">
    <property type="protein sequence ID" value="GIY83019.1"/>
    <property type="molecule type" value="Genomic_DNA"/>
</dbReference>
<proteinExistence type="predicted"/>
<dbReference type="Proteomes" id="UP001054945">
    <property type="component" value="Unassembled WGS sequence"/>
</dbReference>